<dbReference type="OMA" id="CEKIGYG"/>
<dbReference type="GO" id="GO:0005886">
    <property type="term" value="C:plasma membrane"/>
    <property type="evidence" value="ECO:0007669"/>
    <property type="project" value="TreeGrafter"/>
</dbReference>
<feature type="compositionally biased region" description="Basic and acidic residues" evidence="2">
    <location>
        <begin position="288"/>
        <end position="298"/>
    </location>
</feature>
<dbReference type="InterPro" id="IPR039672">
    <property type="entry name" value="MFS_2"/>
</dbReference>
<dbReference type="SUPFAM" id="SSF103473">
    <property type="entry name" value="MFS general substrate transporter"/>
    <property type="match status" value="1"/>
</dbReference>
<dbReference type="AlphaFoldDB" id="A0A8B7PGF7"/>
<organism evidence="4 5">
    <name type="scientific">Hyalella azteca</name>
    <name type="common">Amphipod</name>
    <dbReference type="NCBI Taxonomy" id="294128"/>
    <lineage>
        <taxon>Eukaryota</taxon>
        <taxon>Metazoa</taxon>
        <taxon>Ecdysozoa</taxon>
        <taxon>Arthropoda</taxon>
        <taxon>Crustacea</taxon>
        <taxon>Multicrustacea</taxon>
        <taxon>Malacostraca</taxon>
        <taxon>Eumalacostraca</taxon>
        <taxon>Peracarida</taxon>
        <taxon>Amphipoda</taxon>
        <taxon>Senticaudata</taxon>
        <taxon>Talitrida</taxon>
        <taxon>Talitroidea</taxon>
        <taxon>Hyalellidae</taxon>
        <taxon>Hyalella</taxon>
    </lineage>
</organism>
<feature type="transmembrane region" description="Helical" evidence="3">
    <location>
        <begin position="199"/>
        <end position="219"/>
    </location>
</feature>
<evidence type="ECO:0000256" key="2">
    <source>
        <dbReference type="SAM" id="MobiDB-lite"/>
    </source>
</evidence>
<feature type="transmembrane region" description="Helical" evidence="3">
    <location>
        <begin position="20"/>
        <end position="41"/>
    </location>
</feature>
<dbReference type="FunFam" id="1.20.1250.20:FF:000431">
    <property type="entry name" value="Predicted protein"/>
    <property type="match status" value="1"/>
</dbReference>
<feature type="transmembrane region" description="Helical" evidence="3">
    <location>
        <begin position="437"/>
        <end position="459"/>
    </location>
</feature>
<dbReference type="PANTHER" id="PTHR11328:SF28">
    <property type="entry name" value="MAJOR FACILITATOR SUPERFAMILY DOMAIN-CONTAINING PROTEIN 12"/>
    <property type="match status" value="1"/>
</dbReference>
<dbReference type="PANTHER" id="PTHR11328">
    <property type="entry name" value="MAJOR FACILITATOR SUPERFAMILY DOMAIN-CONTAINING PROTEIN"/>
    <property type="match status" value="1"/>
</dbReference>
<dbReference type="GO" id="GO:0008643">
    <property type="term" value="P:carbohydrate transport"/>
    <property type="evidence" value="ECO:0007669"/>
    <property type="project" value="InterPro"/>
</dbReference>
<dbReference type="GO" id="GO:0015293">
    <property type="term" value="F:symporter activity"/>
    <property type="evidence" value="ECO:0007669"/>
    <property type="project" value="InterPro"/>
</dbReference>
<dbReference type="OrthoDB" id="1730117at2759"/>
<dbReference type="Gene3D" id="1.20.1250.20">
    <property type="entry name" value="MFS general substrate transporter like domains"/>
    <property type="match status" value="2"/>
</dbReference>
<dbReference type="RefSeq" id="XP_018025229.1">
    <property type="nucleotide sequence ID" value="XM_018169740.2"/>
</dbReference>
<feature type="transmembrane region" description="Helical" evidence="3">
    <location>
        <begin position="121"/>
        <end position="146"/>
    </location>
</feature>
<feature type="region of interest" description="Disordered" evidence="2">
    <location>
        <begin position="226"/>
        <end position="333"/>
    </location>
</feature>
<keyword evidence="3" id="KW-0472">Membrane</keyword>
<dbReference type="Proteomes" id="UP000694843">
    <property type="component" value="Unplaced"/>
</dbReference>
<feature type="transmembrane region" description="Helical" evidence="3">
    <location>
        <begin position="556"/>
        <end position="577"/>
    </location>
</feature>
<accession>A0A8B7PGF7</accession>
<feature type="transmembrane region" description="Helical" evidence="3">
    <location>
        <begin position="372"/>
        <end position="394"/>
    </location>
</feature>
<dbReference type="InterPro" id="IPR036259">
    <property type="entry name" value="MFS_trans_sf"/>
</dbReference>
<feature type="transmembrane region" description="Helical" evidence="3">
    <location>
        <begin position="158"/>
        <end position="179"/>
    </location>
</feature>
<reference evidence="5" key="1">
    <citation type="submission" date="2025-08" db="UniProtKB">
        <authorList>
            <consortium name="RefSeq"/>
        </authorList>
    </citation>
    <scope>IDENTIFICATION</scope>
    <source>
        <tissue evidence="5">Whole organism</tissue>
    </source>
</reference>
<proteinExistence type="inferred from homology"/>
<evidence type="ECO:0000313" key="5">
    <source>
        <dbReference type="RefSeq" id="XP_018025229.1"/>
    </source>
</evidence>
<dbReference type="Pfam" id="PF13347">
    <property type="entry name" value="MFS_2"/>
    <property type="match status" value="1"/>
</dbReference>
<feature type="transmembrane region" description="Helical" evidence="3">
    <location>
        <begin position="406"/>
        <end position="425"/>
    </location>
</feature>
<protein>
    <submittedName>
        <fullName evidence="5">Major facilitator superfamily domain-containing protein 12</fullName>
    </submittedName>
</protein>
<keyword evidence="3" id="KW-1133">Transmembrane helix</keyword>
<dbReference type="GeneID" id="108680826"/>
<evidence type="ECO:0000313" key="4">
    <source>
        <dbReference type="Proteomes" id="UP000694843"/>
    </source>
</evidence>
<feature type="transmembrane region" description="Helical" evidence="3">
    <location>
        <begin position="90"/>
        <end position="115"/>
    </location>
</feature>
<comment type="similarity">
    <text evidence="1">Belongs to the major facilitator superfamily.</text>
</comment>
<keyword evidence="4" id="KW-1185">Reference proteome</keyword>
<evidence type="ECO:0000256" key="3">
    <source>
        <dbReference type="SAM" id="Phobius"/>
    </source>
</evidence>
<name>A0A8B7PGF7_HYAAZ</name>
<feature type="transmembrane region" description="Helical" evidence="3">
    <location>
        <begin position="514"/>
        <end position="536"/>
    </location>
</feature>
<sequence>MDNQKTLKLSTKLSYGVGHVMNDLCASMWFTYLLIYLQYVLQLERRTAGLLLLLGQVADAVSTPLVGLYSDSGCRATCCAPYGRRKTWHAFGSVCVLLSFPFIFIRCSGCLLYPAVYSASLAIFICVFQFGWASVQVSHLALIPDLASCEADRDELNIIRYFFDVTSDVLVYLVVWAVFSEDMTPLSDTLDPSDDYNFMIVTATVMSVGVVFTLVFHAFTPDPVLRPSRTVQTSPTSTQQPSTQVKARKPIKTHENEEFSIGEKNEKQHDGDAPETTATRDPAVTSIEADKDVPEEQSLKTSPQKEAAGPSATGVRERRGSGSSSSLDEFDPRWTDQMNDQRRESQASSEAELLLDTRVQMSWKDWLKEPQFYQISLLYTCSRLVCNVSSMYVPVYLQETQHSTELIALVPLVMSLSGVVATVLLRTFRKCSGKKGSVLTAVMVGLVACLLVLFGGRTLPVPVAPGTAAPLVTQLSQGVVYVVAALLGLSASMLMILSLALTADMIGRCTESSAFVYGCMSFGDKLANGLVVVLVQEVATNSCVPGQPCGWFFEQLLGAGLGAALLVCGVGGASLAVGTLGYTRKMRQAAAERGLTNSSHSPLSSSDSSELLLPTTTQLGYGAIHSTDSV</sequence>
<feature type="compositionally biased region" description="Low complexity" evidence="2">
    <location>
        <begin position="226"/>
        <end position="245"/>
    </location>
</feature>
<feature type="compositionally biased region" description="Basic and acidic residues" evidence="2">
    <location>
        <begin position="252"/>
        <end position="272"/>
    </location>
</feature>
<evidence type="ECO:0000256" key="1">
    <source>
        <dbReference type="ARBA" id="ARBA00008335"/>
    </source>
</evidence>
<dbReference type="KEGG" id="hazt:108680826"/>
<dbReference type="CDD" id="cd17491">
    <property type="entry name" value="MFS_MFSD12"/>
    <property type="match status" value="1"/>
</dbReference>
<keyword evidence="3" id="KW-0812">Transmembrane</keyword>
<feature type="transmembrane region" description="Helical" evidence="3">
    <location>
        <begin position="479"/>
        <end position="502"/>
    </location>
</feature>
<gene>
    <name evidence="5" type="primary">LOC108680826</name>
</gene>